<keyword evidence="3" id="KW-1185">Reference proteome</keyword>
<protein>
    <submittedName>
        <fullName evidence="2">Uncharacterized protein</fullName>
    </submittedName>
</protein>
<dbReference type="RefSeq" id="WP_379716837.1">
    <property type="nucleotide sequence ID" value="NZ_JBHTBS010000027.1"/>
</dbReference>
<feature type="non-terminal residue" evidence="2">
    <location>
        <position position="1"/>
    </location>
</feature>
<organism evidence="2 3">
    <name type="scientific">Haloferula chungangensis</name>
    <dbReference type="NCBI Taxonomy" id="1048331"/>
    <lineage>
        <taxon>Bacteria</taxon>
        <taxon>Pseudomonadati</taxon>
        <taxon>Verrucomicrobiota</taxon>
        <taxon>Verrucomicrobiia</taxon>
        <taxon>Verrucomicrobiales</taxon>
        <taxon>Verrucomicrobiaceae</taxon>
        <taxon>Haloferula</taxon>
    </lineage>
</organism>
<reference evidence="3" key="1">
    <citation type="journal article" date="2019" name="Int. J. Syst. Evol. Microbiol.">
        <title>The Global Catalogue of Microorganisms (GCM) 10K type strain sequencing project: providing services to taxonomists for standard genome sequencing and annotation.</title>
        <authorList>
            <consortium name="The Broad Institute Genomics Platform"/>
            <consortium name="The Broad Institute Genome Sequencing Center for Infectious Disease"/>
            <person name="Wu L."/>
            <person name="Ma J."/>
        </authorList>
    </citation>
    <scope>NUCLEOTIDE SEQUENCE [LARGE SCALE GENOMIC DNA]</scope>
    <source>
        <strain evidence="3">CGMCC 4.1467</strain>
    </source>
</reference>
<dbReference type="Proteomes" id="UP001596472">
    <property type="component" value="Unassembled WGS sequence"/>
</dbReference>
<comment type="caution">
    <text evidence="2">The sequence shown here is derived from an EMBL/GenBank/DDBJ whole genome shotgun (WGS) entry which is preliminary data.</text>
</comment>
<gene>
    <name evidence="2" type="ORF">ACFQY0_20810</name>
</gene>
<evidence type="ECO:0000256" key="1">
    <source>
        <dbReference type="SAM" id="MobiDB-lite"/>
    </source>
</evidence>
<sequence length="137" mass="15298">IPGDGPRLPTVPLRFIASRITAHPQTTARRRAGKEGASGDSPDEASITGSRRRRGAAASERNLFDDRPLFRSTHRPSRRPRAPMGFSHGKIPRINTTIHAPTPFPITAARSLVAIYQKRRNWLKDCKIYHLTPYSPP</sequence>
<feature type="compositionally biased region" description="Basic residues" evidence="1">
    <location>
        <begin position="72"/>
        <end position="81"/>
    </location>
</feature>
<evidence type="ECO:0000313" key="3">
    <source>
        <dbReference type="Proteomes" id="UP001596472"/>
    </source>
</evidence>
<accession>A0ABW2LD65</accession>
<proteinExistence type="predicted"/>
<dbReference type="EMBL" id="JBHTBS010000027">
    <property type="protein sequence ID" value="MFC7339638.1"/>
    <property type="molecule type" value="Genomic_DNA"/>
</dbReference>
<evidence type="ECO:0000313" key="2">
    <source>
        <dbReference type="EMBL" id="MFC7339638.1"/>
    </source>
</evidence>
<feature type="region of interest" description="Disordered" evidence="1">
    <location>
        <begin position="17"/>
        <end position="96"/>
    </location>
</feature>
<name>A0ABW2LD65_9BACT</name>